<dbReference type="PROSITE" id="PS51257">
    <property type="entry name" value="PROKAR_LIPOPROTEIN"/>
    <property type="match status" value="1"/>
</dbReference>
<dbReference type="AlphaFoldDB" id="A0A517YZK7"/>
<dbReference type="RefSeq" id="WP_145081276.1">
    <property type="nucleotide sequence ID" value="NZ_CP036425.1"/>
</dbReference>
<sequence>MKMNLFGMLMLGVVALIGGVGCSGYQMMEVDVRQQKTRQPIKNVAVEVSYAEPGWWWPFAPEGDEGVTDAGGKTEVKMKYYGRGTMIEIAGQVFKVTQEVFENGGIFQNTRFRATMTPRKPDK</sequence>
<proteinExistence type="predicted"/>
<reference evidence="1 2" key="1">
    <citation type="submission" date="2019-02" db="EMBL/GenBank/DDBJ databases">
        <title>Deep-cultivation of Planctomycetes and their phenomic and genomic characterization uncovers novel biology.</title>
        <authorList>
            <person name="Wiegand S."/>
            <person name="Jogler M."/>
            <person name="Boedeker C."/>
            <person name="Pinto D."/>
            <person name="Vollmers J."/>
            <person name="Rivas-Marin E."/>
            <person name="Kohn T."/>
            <person name="Peeters S.H."/>
            <person name="Heuer A."/>
            <person name="Rast P."/>
            <person name="Oberbeckmann S."/>
            <person name="Bunk B."/>
            <person name="Jeske O."/>
            <person name="Meyerdierks A."/>
            <person name="Storesund J.E."/>
            <person name="Kallscheuer N."/>
            <person name="Luecker S."/>
            <person name="Lage O.M."/>
            <person name="Pohl T."/>
            <person name="Merkel B.J."/>
            <person name="Hornburger P."/>
            <person name="Mueller R.-W."/>
            <person name="Bruemmer F."/>
            <person name="Labrenz M."/>
            <person name="Spormann A.M."/>
            <person name="Op den Camp H."/>
            <person name="Overmann J."/>
            <person name="Amann R."/>
            <person name="Jetten M.S.M."/>
            <person name="Mascher T."/>
            <person name="Medema M.H."/>
            <person name="Devos D.P."/>
            <person name="Kaster A.-K."/>
            <person name="Ovreas L."/>
            <person name="Rohde M."/>
            <person name="Galperin M.Y."/>
            <person name="Jogler C."/>
        </authorList>
    </citation>
    <scope>NUCLEOTIDE SEQUENCE [LARGE SCALE GENOMIC DNA]</scope>
    <source>
        <strain evidence="1 2">KS4</strain>
    </source>
</reference>
<evidence type="ECO:0000313" key="1">
    <source>
        <dbReference type="EMBL" id="QDU35629.1"/>
    </source>
</evidence>
<name>A0A517YZK7_9BACT</name>
<protein>
    <submittedName>
        <fullName evidence="1">Uncharacterized protein</fullName>
    </submittedName>
</protein>
<dbReference type="Proteomes" id="UP000317369">
    <property type="component" value="Chromosome"/>
</dbReference>
<evidence type="ECO:0000313" key="2">
    <source>
        <dbReference type="Proteomes" id="UP000317369"/>
    </source>
</evidence>
<organism evidence="1 2">
    <name type="scientific">Poriferisphaera corsica</name>
    <dbReference type="NCBI Taxonomy" id="2528020"/>
    <lineage>
        <taxon>Bacteria</taxon>
        <taxon>Pseudomonadati</taxon>
        <taxon>Planctomycetota</taxon>
        <taxon>Phycisphaerae</taxon>
        <taxon>Phycisphaerales</taxon>
        <taxon>Phycisphaeraceae</taxon>
        <taxon>Poriferisphaera</taxon>
    </lineage>
</organism>
<accession>A0A517YZK7</accession>
<dbReference type="KEGG" id="pcor:KS4_37120"/>
<gene>
    <name evidence="1" type="ORF">KS4_37120</name>
</gene>
<dbReference type="EMBL" id="CP036425">
    <property type="protein sequence ID" value="QDU35629.1"/>
    <property type="molecule type" value="Genomic_DNA"/>
</dbReference>
<keyword evidence="2" id="KW-1185">Reference proteome</keyword>